<dbReference type="EMBL" id="CP012850">
    <property type="protein sequence ID" value="ALI37347.1"/>
    <property type="molecule type" value="Genomic_DNA"/>
</dbReference>
<proteinExistence type="predicted"/>
<dbReference type="InterPro" id="IPR002559">
    <property type="entry name" value="Transposase_11"/>
</dbReference>
<sequence>MIDWPSYNRSLVQRGEILFSYDFLDGWGSEIENMNINKKGKPFVFPDSFILAIGYIRYLFHLPYRQTQGIIKATGKRLPANPPSYGHICKRINKLNIDIKRDKMDDDDDLIISVDSTGIKITNRGQWMDEKWNTQNRKGYLKIHVAVDIKTRKIIALEVTDEKVHDGKMLKKLVNHVLDSREPNTVKIKSVLADGAYDSNPNFVYLEDKKINPGIKVRRNSIVSPKNNRLRNNEVKLQAKDLLKWKTKRKYGQRWISETVFSAIKRMFGEYTSANRFQNMVKEIMIKVSLYNIFRRI</sequence>
<evidence type="ECO:0000313" key="3">
    <source>
        <dbReference type="Proteomes" id="UP000058925"/>
    </source>
</evidence>
<dbReference type="GeneID" id="60423026"/>
<dbReference type="PANTHER" id="PTHR34631">
    <property type="match status" value="1"/>
</dbReference>
<dbReference type="GO" id="GO:0004803">
    <property type="term" value="F:transposase activity"/>
    <property type="evidence" value="ECO:0007669"/>
    <property type="project" value="InterPro"/>
</dbReference>
<feature type="domain" description="Transposase IS4-like" evidence="1">
    <location>
        <begin position="108"/>
        <end position="293"/>
    </location>
</feature>
<dbReference type="GO" id="GO:0003677">
    <property type="term" value="F:DNA binding"/>
    <property type="evidence" value="ECO:0007669"/>
    <property type="project" value="InterPro"/>
</dbReference>
<dbReference type="GO" id="GO:0006313">
    <property type="term" value="P:DNA transposition"/>
    <property type="evidence" value="ECO:0007669"/>
    <property type="project" value="InterPro"/>
</dbReference>
<reference evidence="3" key="1">
    <citation type="submission" date="2015-10" db="EMBL/GenBank/DDBJ databases">
        <title>Niche specialization of a soil ammonia-oxidizing archaeon, Candidatus Nitrosocosmicus oleophilus.</title>
        <authorList>
            <person name="Jung M.-Y."/>
            <person name="Rhee S.-K."/>
        </authorList>
    </citation>
    <scope>NUCLEOTIDE SEQUENCE [LARGE SCALE GENOMIC DNA]</scope>
    <source>
        <strain evidence="3">MY3</strain>
    </source>
</reference>
<dbReference type="InterPro" id="IPR053172">
    <property type="entry name" value="Tn903_transposase"/>
</dbReference>
<evidence type="ECO:0000259" key="1">
    <source>
        <dbReference type="Pfam" id="PF01609"/>
    </source>
</evidence>
<accession>A0A654M2D3</accession>
<dbReference type="RefSeq" id="WP_076612400.1">
    <property type="nucleotide sequence ID" value="NZ_CP012850.1"/>
</dbReference>
<dbReference type="KEGG" id="taa:NMY3_03162"/>
<protein>
    <submittedName>
        <fullName evidence="2">Transposase DDE domain protein</fullName>
    </submittedName>
</protein>
<dbReference type="OrthoDB" id="12156at2157"/>
<dbReference type="Pfam" id="PF01609">
    <property type="entry name" value="DDE_Tnp_1"/>
    <property type="match status" value="1"/>
</dbReference>
<dbReference type="InterPro" id="IPR053520">
    <property type="entry name" value="Transposase_Tn903"/>
</dbReference>
<dbReference type="AlphaFoldDB" id="A0A654M2D3"/>
<organism evidence="2 3">
    <name type="scientific">Candidatus Nitrosocosmicus oleophilus</name>
    <dbReference type="NCBI Taxonomy" id="1353260"/>
    <lineage>
        <taxon>Archaea</taxon>
        <taxon>Nitrososphaerota</taxon>
        <taxon>Nitrososphaeria</taxon>
        <taxon>Nitrososphaerales</taxon>
        <taxon>Nitrososphaeraceae</taxon>
        <taxon>Candidatus Nitrosocosmicus</taxon>
    </lineage>
</organism>
<dbReference type="Proteomes" id="UP000058925">
    <property type="component" value="Chromosome"/>
</dbReference>
<keyword evidence="3" id="KW-1185">Reference proteome</keyword>
<evidence type="ECO:0000313" key="2">
    <source>
        <dbReference type="EMBL" id="ALI37347.1"/>
    </source>
</evidence>
<dbReference type="NCBIfam" id="NF033579">
    <property type="entry name" value="transpos_IS5_2"/>
    <property type="match status" value="1"/>
</dbReference>
<dbReference type="PANTHER" id="PTHR34631:SF3">
    <property type="entry name" value="ISSOD12 TRANSPOSASE TNPA_ISSOD12"/>
    <property type="match status" value="1"/>
</dbReference>
<gene>
    <name evidence="2" type="ORF">NMY3_03162</name>
</gene>
<name>A0A654M2D3_9ARCH</name>